<protein>
    <submittedName>
        <fullName evidence="1">Unnamed protein product</fullName>
    </submittedName>
</protein>
<dbReference type="EMBL" id="BSXS01002722">
    <property type="protein sequence ID" value="GME79726.1"/>
    <property type="molecule type" value="Genomic_DNA"/>
</dbReference>
<comment type="caution">
    <text evidence="1">The sequence shown here is derived from an EMBL/GenBank/DDBJ whole genome shotgun (WGS) entry which is preliminary data.</text>
</comment>
<evidence type="ECO:0000313" key="1">
    <source>
        <dbReference type="EMBL" id="GME79726.1"/>
    </source>
</evidence>
<sequence length="698" mass="77546">MIEVEEVEEVAVVVIKPEYNFQADYESKVSEENSLELIKKLPPLVSEKGALEIELRKAYGSQGTKTNVGTNHVTYSVANLKFWQYHVTFPAEIDAKRKVKNDLLEILLTKEPFSGLKNAISHNGSDALFSTAPIPLDDKTEKKVRFEFSRDEYLGVVPNSILKGGAPRGKPSKDKAEAAPETAAQAQYVVYCTVEFIHTLDMKELQNYVSLKDNNKIDPSPYIVALNVSLSYQITRAPNAITTGKNRFFFVEHPEKCQSFQKGLFIASGYFASILPTFNNVLVSIRPVAGAFIKSHNPDGTPMNVAQLVSDYYGEPLDRLSPDAVLREKSFFKNIRIQRTYLGSKSKPKAIFDISKEFDSNNYKFEVDGKVTTVAEYFKARYKIDIEHPELPLVHLGGSNYLPMEACTIVPGQEFTGEVTDVRGVLAFTTHRPHTIAGLTQKEGIEKIVDASHDKRMGKKLIVVPSRVISSPNILYKNKTISYAEKPADGKSEKKKGSWDLTNVQFYRPVKGKISLLVVCVSPRGRGLRPHEQDAVEDAVDEYVAECGRHGITLVLETIEEFEFSFPDRCAAEYTQFMKGYKGKIGYVLNIMPHLDKTLYAAVKKTLDVNLGIPNQCTLINKFTKQRFGKFDLQMYALMGMKASIKLGGVNHVLDDKSSAVVNQDGLPALILGADVSHPTGPNAGDGVSVASVVGSYW</sequence>
<organism evidence="1 2">
    <name type="scientific">Ambrosiozyma monospora</name>
    <name type="common">Yeast</name>
    <name type="synonym">Endomycopsis monosporus</name>
    <dbReference type="NCBI Taxonomy" id="43982"/>
    <lineage>
        <taxon>Eukaryota</taxon>
        <taxon>Fungi</taxon>
        <taxon>Dikarya</taxon>
        <taxon>Ascomycota</taxon>
        <taxon>Saccharomycotina</taxon>
        <taxon>Pichiomycetes</taxon>
        <taxon>Pichiales</taxon>
        <taxon>Pichiaceae</taxon>
        <taxon>Ambrosiozyma</taxon>
    </lineage>
</organism>
<gene>
    <name evidence="1" type="ORF">Amon02_000410400</name>
</gene>
<dbReference type="Proteomes" id="UP001165064">
    <property type="component" value="Unassembled WGS sequence"/>
</dbReference>
<name>A0ACB5T2X3_AMBMO</name>
<proteinExistence type="predicted"/>
<evidence type="ECO:0000313" key="2">
    <source>
        <dbReference type="Proteomes" id="UP001165064"/>
    </source>
</evidence>
<keyword evidence="2" id="KW-1185">Reference proteome</keyword>
<accession>A0ACB5T2X3</accession>
<reference evidence="1" key="1">
    <citation type="submission" date="2023-04" db="EMBL/GenBank/DDBJ databases">
        <title>Ambrosiozyma monospora NBRC 10751.</title>
        <authorList>
            <person name="Ichikawa N."/>
            <person name="Sato H."/>
            <person name="Tonouchi N."/>
        </authorList>
    </citation>
    <scope>NUCLEOTIDE SEQUENCE</scope>
    <source>
        <strain evidence="1">NBRC 10751</strain>
    </source>
</reference>